<proteinExistence type="inferred from homology"/>
<dbReference type="PROSITE" id="PS51553">
    <property type="entry name" value="GMPS_ATP_PPASE"/>
    <property type="match status" value="1"/>
</dbReference>
<dbReference type="NCBIfam" id="TIGR00884">
    <property type="entry name" value="guaA_Cterm"/>
    <property type="match status" value="1"/>
</dbReference>
<feature type="active site" evidence="9">
    <location>
        <position position="171"/>
    </location>
</feature>
<dbReference type="HAMAP" id="MF_00344">
    <property type="entry name" value="GMP_synthase"/>
    <property type="match status" value="1"/>
</dbReference>
<dbReference type="SUPFAM" id="SSF52317">
    <property type="entry name" value="Class I glutamine amidotransferase-like"/>
    <property type="match status" value="1"/>
</dbReference>
<feature type="domain" description="GMPS ATP-PPase" evidence="11">
    <location>
        <begin position="198"/>
        <end position="395"/>
    </location>
</feature>
<evidence type="ECO:0000256" key="8">
    <source>
        <dbReference type="ARBA" id="ARBA00022962"/>
    </source>
</evidence>
<evidence type="ECO:0000259" key="11">
    <source>
        <dbReference type="PROSITE" id="PS51553"/>
    </source>
</evidence>
<dbReference type="SUPFAM" id="SSF52402">
    <property type="entry name" value="Adenine nucleotide alpha hydrolases-like"/>
    <property type="match status" value="1"/>
</dbReference>
<dbReference type="GO" id="GO:0003921">
    <property type="term" value="F:GMP synthase activity"/>
    <property type="evidence" value="ECO:0007669"/>
    <property type="project" value="InterPro"/>
</dbReference>
<dbReference type="GO" id="GO:0005524">
    <property type="term" value="F:ATP binding"/>
    <property type="evidence" value="ECO:0007669"/>
    <property type="project" value="UniProtKB-UniRule"/>
</dbReference>
<dbReference type="FunFam" id="3.30.300.10:FF:000002">
    <property type="entry name" value="GMP synthase [glutamine-hydrolyzing]"/>
    <property type="match status" value="1"/>
</dbReference>
<dbReference type="PANTHER" id="PTHR11922">
    <property type="entry name" value="GMP SYNTHASE-RELATED"/>
    <property type="match status" value="1"/>
</dbReference>
<dbReference type="Gene3D" id="3.30.300.10">
    <property type="match status" value="1"/>
</dbReference>
<dbReference type="NCBIfam" id="NF000848">
    <property type="entry name" value="PRK00074.1"/>
    <property type="match status" value="1"/>
</dbReference>
<dbReference type="PROSITE" id="PS51273">
    <property type="entry name" value="GATASE_TYPE_1"/>
    <property type="match status" value="1"/>
</dbReference>
<dbReference type="InterPro" id="IPR025777">
    <property type="entry name" value="GMPS_ATP_PPase_dom"/>
</dbReference>
<dbReference type="EMBL" id="MAAO01000006">
    <property type="protein sequence ID" value="OUR96549.1"/>
    <property type="molecule type" value="Genomic_DNA"/>
</dbReference>
<keyword evidence="6 9" id="KW-0658">Purine biosynthesis</keyword>
<evidence type="ECO:0000313" key="12">
    <source>
        <dbReference type="EMBL" id="OUR96549.1"/>
    </source>
</evidence>
<evidence type="ECO:0000256" key="5">
    <source>
        <dbReference type="ARBA" id="ARBA00022749"/>
    </source>
</evidence>
<comment type="function">
    <text evidence="1 9">Catalyzes the synthesis of GMP from XMP.</text>
</comment>
<feature type="active site" description="Nucleophile" evidence="9">
    <location>
        <position position="87"/>
    </location>
</feature>
<accession>A0A1Y5FC60</accession>
<feature type="active site" evidence="9">
    <location>
        <position position="173"/>
    </location>
</feature>
<dbReference type="EC" id="6.3.5.2" evidence="9"/>
<dbReference type="Gene3D" id="3.40.50.880">
    <property type="match status" value="1"/>
</dbReference>
<feature type="binding site" evidence="10">
    <location>
        <begin position="224"/>
        <end position="230"/>
    </location>
    <ligand>
        <name>ATP</name>
        <dbReference type="ChEBI" id="CHEBI:30616"/>
    </ligand>
</feature>
<dbReference type="InterPro" id="IPR014729">
    <property type="entry name" value="Rossmann-like_a/b/a_fold"/>
</dbReference>
<keyword evidence="5 9" id="KW-0332">GMP biosynthesis</keyword>
<evidence type="ECO:0000256" key="4">
    <source>
        <dbReference type="ARBA" id="ARBA00022741"/>
    </source>
</evidence>
<dbReference type="Proteomes" id="UP000196531">
    <property type="component" value="Unassembled WGS sequence"/>
</dbReference>
<comment type="catalytic activity">
    <reaction evidence="9">
        <text>XMP + L-glutamine + ATP + H2O = GMP + L-glutamate + AMP + diphosphate + 2 H(+)</text>
        <dbReference type="Rhea" id="RHEA:11680"/>
        <dbReference type="ChEBI" id="CHEBI:15377"/>
        <dbReference type="ChEBI" id="CHEBI:15378"/>
        <dbReference type="ChEBI" id="CHEBI:29985"/>
        <dbReference type="ChEBI" id="CHEBI:30616"/>
        <dbReference type="ChEBI" id="CHEBI:33019"/>
        <dbReference type="ChEBI" id="CHEBI:57464"/>
        <dbReference type="ChEBI" id="CHEBI:58115"/>
        <dbReference type="ChEBI" id="CHEBI:58359"/>
        <dbReference type="ChEBI" id="CHEBI:456215"/>
        <dbReference type="EC" id="6.3.5.2"/>
    </reaction>
</comment>
<keyword evidence="4 9" id="KW-0547">Nucleotide-binding</keyword>
<keyword evidence="3 9" id="KW-0436">Ligase</keyword>
<dbReference type="Pfam" id="PF00117">
    <property type="entry name" value="GATase"/>
    <property type="match status" value="1"/>
</dbReference>
<name>A0A1Y5FC60_9BACT</name>
<dbReference type="AlphaFoldDB" id="A0A1Y5FC60"/>
<dbReference type="PRINTS" id="PR00096">
    <property type="entry name" value="GATASE"/>
</dbReference>
<dbReference type="InterPro" id="IPR022310">
    <property type="entry name" value="NAD/GMP_synthase"/>
</dbReference>
<dbReference type="InterPro" id="IPR004739">
    <property type="entry name" value="GMP_synth_GATase"/>
</dbReference>
<evidence type="ECO:0000256" key="3">
    <source>
        <dbReference type="ARBA" id="ARBA00022598"/>
    </source>
</evidence>
<dbReference type="CDD" id="cd01742">
    <property type="entry name" value="GATase1_GMP_Synthase"/>
    <property type="match status" value="1"/>
</dbReference>
<dbReference type="InterPro" id="IPR001674">
    <property type="entry name" value="GMP_synth_C"/>
</dbReference>
<evidence type="ECO:0000256" key="7">
    <source>
        <dbReference type="ARBA" id="ARBA00022840"/>
    </source>
</evidence>
<sequence>MKSDKLGQRQIWIVDFGSQYTQLITRKSRELGYSGEIITLKECRELFESGKTPKALVLSGGPQSVFDDETDYSFIFDQKELPILGICYGMQLLGKYFGGEVEKGTIGEYGHAEIQFDSAFENCPEKVNVWMSHSDHVSKVPADFKTVIESHNGLVAGIQHKERKILGLQFHPEVDHSDHGKDILNHFFKNIASLKGDWTASEMLKEAMELVSSVGDKKVLCAFSGGVDSLVAATLAHKVLGENLYCFFIDNGLLRPQDMGHIKMLQEKTPLNIEIVDVKDFFLGKLKGLDEPEDKRKMIGRTFIEVFEQKVHEYENNHGIKFDYLLQGTLYPDVIESFSPHAADGKSVTIKSHHNVGGLPERMKLELLEPLRYLFKDEVRKLGEELSLDYEWVHRHPFPGPGIGIRVLGELKPESILKVQESDQILFEELHSQGLYQSTWQALTVLLPVKTVGVKGDKRAYEEVICLRMVNSSDGMTATWSDMPHEFLSKVSSRITNEVKGVTRVVYDITSKPPGTIEWE</sequence>
<comment type="pathway">
    <text evidence="2 9">Purine metabolism; GMP biosynthesis; GMP from XMP (L-Gln route): step 1/1.</text>
</comment>
<dbReference type="Pfam" id="PF00958">
    <property type="entry name" value="GMP_synt_C"/>
    <property type="match status" value="1"/>
</dbReference>
<dbReference type="InterPro" id="IPR017926">
    <property type="entry name" value="GATASE"/>
</dbReference>
<dbReference type="PRINTS" id="PR00097">
    <property type="entry name" value="ANTSNTHASEII"/>
</dbReference>
<organism evidence="12 13">
    <name type="scientific">Halobacteriovorax marinus</name>
    <dbReference type="NCBI Taxonomy" id="97084"/>
    <lineage>
        <taxon>Bacteria</taxon>
        <taxon>Pseudomonadati</taxon>
        <taxon>Bdellovibrionota</taxon>
        <taxon>Bacteriovoracia</taxon>
        <taxon>Bacteriovoracales</taxon>
        <taxon>Halobacteriovoraceae</taxon>
        <taxon>Halobacteriovorax</taxon>
    </lineage>
</organism>
<protein>
    <recommendedName>
        <fullName evidence="9">GMP synthase [glutamine-hydrolyzing]</fullName>
        <ecNumber evidence="9">6.3.5.2</ecNumber>
    </recommendedName>
    <alternativeName>
        <fullName evidence="9">GMP synthetase</fullName>
    </alternativeName>
    <alternativeName>
        <fullName evidence="9">Glutamine amidotransferase</fullName>
    </alternativeName>
</protein>
<evidence type="ECO:0000256" key="2">
    <source>
        <dbReference type="ARBA" id="ARBA00005153"/>
    </source>
</evidence>
<dbReference type="NCBIfam" id="TIGR00888">
    <property type="entry name" value="guaA_Nterm"/>
    <property type="match status" value="1"/>
</dbReference>
<dbReference type="Gene3D" id="3.40.50.620">
    <property type="entry name" value="HUPs"/>
    <property type="match status" value="1"/>
</dbReference>
<dbReference type="Pfam" id="PF02540">
    <property type="entry name" value="NAD_synthase"/>
    <property type="match status" value="1"/>
</dbReference>
<keyword evidence="8 9" id="KW-0315">Glutamine amidotransferase</keyword>
<dbReference type="InterPro" id="IPR022955">
    <property type="entry name" value="GMP_synthase"/>
</dbReference>
<evidence type="ECO:0000256" key="6">
    <source>
        <dbReference type="ARBA" id="ARBA00022755"/>
    </source>
</evidence>
<dbReference type="CDD" id="cd01997">
    <property type="entry name" value="GMP_synthase_C"/>
    <property type="match status" value="1"/>
</dbReference>
<dbReference type="GO" id="GO:0005829">
    <property type="term" value="C:cytosol"/>
    <property type="evidence" value="ECO:0007669"/>
    <property type="project" value="TreeGrafter"/>
</dbReference>
<gene>
    <name evidence="9" type="primary">guaA</name>
    <name evidence="12" type="ORF">A9Q84_09375</name>
</gene>
<evidence type="ECO:0000256" key="9">
    <source>
        <dbReference type="HAMAP-Rule" id="MF_00344"/>
    </source>
</evidence>
<reference evidence="13" key="1">
    <citation type="journal article" date="2017" name="Proc. Natl. Acad. Sci. U.S.A.">
        <title>Simulation of Deepwater Horizon oil plume reveals substrate specialization within a complex community of hydrocarbon-degraders.</title>
        <authorList>
            <person name="Hu P."/>
            <person name="Dubinsky E.A."/>
            <person name="Probst A.J."/>
            <person name="Wang J."/>
            <person name="Sieber C.M.K."/>
            <person name="Tom L.M."/>
            <person name="Gardinali P."/>
            <person name="Banfield J.F."/>
            <person name="Atlas R.M."/>
            <person name="Andersen G.L."/>
        </authorList>
    </citation>
    <scope>NUCLEOTIDE SEQUENCE [LARGE SCALE GENOMIC DNA]</scope>
</reference>
<dbReference type="InterPro" id="IPR029062">
    <property type="entry name" value="Class_I_gatase-like"/>
</dbReference>
<dbReference type="PANTHER" id="PTHR11922:SF2">
    <property type="entry name" value="GMP SYNTHASE [GLUTAMINE-HYDROLYZING]"/>
    <property type="match status" value="1"/>
</dbReference>
<evidence type="ECO:0000256" key="10">
    <source>
        <dbReference type="PROSITE-ProRule" id="PRU00886"/>
    </source>
</evidence>
<keyword evidence="7 9" id="KW-0067">ATP-binding</keyword>
<evidence type="ECO:0000256" key="1">
    <source>
        <dbReference type="ARBA" id="ARBA00002332"/>
    </source>
</evidence>
<comment type="subunit">
    <text evidence="9">Homodimer.</text>
</comment>
<dbReference type="SUPFAM" id="SSF54810">
    <property type="entry name" value="GMP synthetase C-terminal dimerisation domain"/>
    <property type="match status" value="1"/>
</dbReference>
<dbReference type="UniPathway" id="UPA00189">
    <property type="reaction ID" value="UER00296"/>
</dbReference>
<evidence type="ECO:0000313" key="13">
    <source>
        <dbReference type="Proteomes" id="UP000196531"/>
    </source>
</evidence>
<comment type="caution">
    <text evidence="12">The sequence shown here is derived from an EMBL/GenBank/DDBJ whole genome shotgun (WGS) entry which is preliminary data.</text>
</comment>